<evidence type="ECO:0000256" key="6">
    <source>
        <dbReference type="ARBA" id="ARBA00022932"/>
    </source>
</evidence>
<keyword evidence="7" id="KW-0238">DNA-binding</keyword>
<dbReference type="AlphaFoldDB" id="A0A5B7G941"/>
<dbReference type="EC" id="2.7.7.7" evidence="2"/>
<evidence type="ECO:0000313" key="11">
    <source>
        <dbReference type="Proteomes" id="UP000324222"/>
    </source>
</evidence>
<evidence type="ECO:0000256" key="2">
    <source>
        <dbReference type="ARBA" id="ARBA00012417"/>
    </source>
</evidence>
<protein>
    <recommendedName>
        <fullName evidence="2">DNA-directed DNA polymerase</fullName>
        <ecNumber evidence="2">2.7.7.7</ecNumber>
    </recommendedName>
</protein>
<dbReference type="GO" id="GO:0006260">
    <property type="term" value="P:DNA replication"/>
    <property type="evidence" value="ECO:0007669"/>
    <property type="project" value="UniProtKB-KW"/>
</dbReference>
<evidence type="ECO:0000256" key="3">
    <source>
        <dbReference type="ARBA" id="ARBA00022679"/>
    </source>
</evidence>
<dbReference type="Proteomes" id="UP000324222">
    <property type="component" value="Unassembled WGS sequence"/>
</dbReference>
<dbReference type="GO" id="GO:0003887">
    <property type="term" value="F:DNA-directed DNA polymerase activity"/>
    <property type="evidence" value="ECO:0007669"/>
    <property type="project" value="UniProtKB-KW"/>
</dbReference>
<name>A0A5B7G941_PORTR</name>
<feature type="domain" description="DNA-directed DNA polymerase family B mitochondria/virus" evidence="9">
    <location>
        <begin position="29"/>
        <end position="164"/>
    </location>
</feature>
<evidence type="ECO:0000256" key="1">
    <source>
        <dbReference type="ARBA" id="ARBA00005755"/>
    </source>
</evidence>
<reference evidence="10 11" key="1">
    <citation type="submission" date="2019-05" db="EMBL/GenBank/DDBJ databases">
        <title>Another draft genome of Portunus trituberculatus and its Hox gene families provides insights of decapod evolution.</title>
        <authorList>
            <person name="Jeong J.-H."/>
            <person name="Song I."/>
            <person name="Kim S."/>
            <person name="Choi T."/>
            <person name="Kim D."/>
            <person name="Ryu S."/>
            <person name="Kim W."/>
        </authorList>
    </citation>
    <scope>NUCLEOTIDE SEQUENCE [LARGE SCALE GENOMIC DNA]</scope>
    <source>
        <tissue evidence="10">Muscle</tissue>
    </source>
</reference>
<evidence type="ECO:0000256" key="8">
    <source>
        <dbReference type="ARBA" id="ARBA00049244"/>
    </source>
</evidence>
<keyword evidence="3" id="KW-0808">Transferase</keyword>
<dbReference type="PANTHER" id="PTHR31511">
    <property type="entry name" value="PROTEIN CBG23764"/>
    <property type="match status" value="1"/>
</dbReference>
<comment type="similarity">
    <text evidence="1">Belongs to the DNA polymerase type-B family.</text>
</comment>
<evidence type="ECO:0000256" key="4">
    <source>
        <dbReference type="ARBA" id="ARBA00022695"/>
    </source>
</evidence>
<keyword evidence="6" id="KW-0239">DNA-directed DNA polymerase</keyword>
<dbReference type="EMBL" id="VSRR010012034">
    <property type="protein sequence ID" value="MPC53995.1"/>
    <property type="molecule type" value="Genomic_DNA"/>
</dbReference>
<dbReference type="GO" id="GO:0000166">
    <property type="term" value="F:nucleotide binding"/>
    <property type="evidence" value="ECO:0007669"/>
    <property type="project" value="InterPro"/>
</dbReference>
<dbReference type="SUPFAM" id="SSF56672">
    <property type="entry name" value="DNA/RNA polymerases"/>
    <property type="match status" value="1"/>
</dbReference>
<keyword evidence="11" id="KW-1185">Reference proteome</keyword>
<evidence type="ECO:0000313" key="10">
    <source>
        <dbReference type="EMBL" id="MPC53995.1"/>
    </source>
</evidence>
<keyword evidence="4" id="KW-0548">Nucleotidyltransferase</keyword>
<dbReference type="Pfam" id="PF03175">
    <property type="entry name" value="DNA_pol_B_2"/>
    <property type="match status" value="1"/>
</dbReference>
<keyword evidence="5" id="KW-0235">DNA replication</keyword>
<comment type="catalytic activity">
    <reaction evidence="8">
        <text>DNA(n) + a 2'-deoxyribonucleoside 5'-triphosphate = DNA(n+1) + diphosphate</text>
        <dbReference type="Rhea" id="RHEA:22508"/>
        <dbReference type="Rhea" id="RHEA-COMP:17339"/>
        <dbReference type="Rhea" id="RHEA-COMP:17340"/>
        <dbReference type="ChEBI" id="CHEBI:33019"/>
        <dbReference type="ChEBI" id="CHEBI:61560"/>
        <dbReference type="ChEBI" id="CHEBI:173112"/>
        <dbReference type="EC" id="2.7.7.7"/>
    </reaction>
</comment>
<evidence type="ECO:0000256" key="5">
    <source>
        <dbReference type="ARBA" id="ARBA00022705"/>
    </source>
</evidence>
<dbReference type="InterPro" id="IPR004868">
    <property type="entry name" value="DNA-dir_DNA_pol_B_mt/vir"/>
</dbReference>
<proteinExistence type="inferred from homology"/>
<dbReference type="GO" id="GO:0003677">
    <property type="term" value="F:DNA binding"/>
    <property type="evidence" value="ECO:0007669"/>
    <property type="project" value="UniProtKB-KW"/>
</dbReference>
<accession>A0A5B7G941</accession>
<gene>
    <name evidence="10" type="ORF">E2C01_047900</name>
</gene>
<comment type="caution">
    <text evidence="10">The sequence shown here is derived from an EMBL/GenBank/DDBJ whole genome shotgun (WGS) entry which is preliminary data.</text>
</comment>
<evidence type="ECO:0000256" key="7">
    <source>
        <dbReference type="ARBA" id="ARBA00023125"/>
    </source>
</evidence>
<organism evidence="10 11">
    <name type="scientific">Portunus trituberculatus</name>
    <name type="common">Swimming crab</name>
    <name type="synonym">Neptunus trituberculatus</name>
    <dbReference type="NCBI Taxonomy" id="210409"/>
    <lineage>
        <taxon>Eukaryota</taxon>
        <taxon>Metazoa</taxon>
        <taxon>Ecdysozoa</taxon>
        <taxon>Arthropoda</taxon>
        <taxon>Crustacea</taxon>
        <taxon>Multicrustacea</taxon>
        <taxon>Malacostraca</taxon>
        <taxon>Eumalacostraca</taxon>
        <taxon>Eucarida</taxon>
        <taxon>Decapoda</taxon>
        <taxon>Pleocyemata</taxon>
        <taxon>Brachyura</taxon>
        <taxon>Eubrachyura</taxon>
        <taxon>Portunoidea</taxon>
        <taxon>Portunidae</taxon>
        <taxon>Portuninae</taxon>
        <taxon>Portunus</taxon>
    </lineage>
</organism>
<evidence type="ECO:0000259" key="9">
    <source>
        <dbReference type="Pfam" id="PF03175"/>
    </source>
</evidence>
<dbReference type="InterPro" id="IPR043502">
    <property type="entry name" value="DNA/RNA_pol_sf"/>
</dbReference>
<sequence>MDCLKEKQLPPREAFRDTLKDRNLSPEEYAHAQNVWTMTSCRTLGDYIKLYCELDVGLLADTYLKYRSLLHGFYGLDVVHYVSLSAYAFDAFLKSTDTQLDPPYNPDIYHLIKRNIRGGFVTCVRSHLKANHEVDGGPGTYIFYLDFNSLYASVMCSPLPMGSISKLSPSEVAEFLEVGIDSHATDRDLGYWIHLDTHDVSEDVARRTDEFPLCLTHSILLLQKTTFPLTVKDC</sequence>
<dbReference type="PANTHER" id="PTHR31511:SF12">
    <property type="entry name" value="RHO TERMINATION FACTOR N-TERMINAL DOMAIN-CONTAINING PROTEIN"/>
    <property type="match status" value="1"/>
</dbReference>